<evidence type="ECO:0000259" key="1">
    <source>
        <dbReference type="Pfam" id="PF01370"/>
    </source>
</evidence>
<sequence length="309" mass="34200">MEKVVVTGGMGFIGSHIVEELLKKQYEVVVIDNESTGDRKNISHLPIEICEMDITEPETISAIKKINPDYIIHQAAQVSVSESIKDFLNDENINIKGGLNILHGGIEAGVKKIVFASSAAVYGNPQYVPVDLKHSTNPESPYGLTKLMFENYLKFANTFYGIDYCILRYSNVYGPRQNAKGEGGVISIFSDMLSSGKAPVIYGDGEQTRDFIYVGDIAKANVQAITSKPNVCLNISSNSSITINELFSTMKKITNSALDPVYEQERAGDIRHSVLCNNETKELLNWSPEMEIEEGLEKTVAFYRNSIHS</sequence>
<protein>
    <submittedName>
        <fullName evidence="2">UDP-glucose 4-epimerase</fullName>
    </submittedName>
</protein>
<dbReference type="AlphaFoldDB" id="A0A0M5JM29"/>
<dbReference type="RefSeq" id="WP_053604310.1">
    <property type="nucleotide sequence ID" value="NZ_CP012600.1"/>
</dbReference>
<organism evidence="2 3">
    <name type="scientific">Bacillus gobiensis</name>
    <dbReference type="NCBI Taxonomy" id="1441095"/>
    <lineage>
        <taxon>Bacteria</taxon>
        <taxon>Bacillati</taxon>
        <taxon>Bacillota</taxon>
        <taxon>Bacilli</taxon>
        <taxon>Bacillales</taxon>
        <taxon>Bacillaceae</taxon>
        <taxon>Bacillus</taxon>
    </lineage>
</organism>
<dbReference type="STRING" id="1441095.AM592_13675"/>
<evidence type="ECO:0000313" key="3">
    <source>
        <dbReference type="Proteomes" id="UP000067625"/>
    </source>
</evidence>
<evidence type="ECO:0000313" key="2">
    <source>
        <dbReference type="EMBL" id="ALC82514.1"/>
    </source>
</evidence>
<name>A0A0M5JM29_9BACI</name>
<dbReference type="PANTHER" id="PTHR43245:SF13">
    <property type="entry name" value="UDP-D-APIOSE_UDP-D-XYLOSE SYNTHASE 2"/>
    <property type="match status" value="1"/>
</dbReference>
<keyword evidence="3" id="KW-1185">Reference proteome</keyword>
<proteinExistence type="predicted"/>
<dbReference type="SUPFAM" id="SSF51735">
    <property type="entry name" value="NAD(P)-binding Rossmann-fold domains"/>
    <property type="match status" value="1"/>
</dbReference>
<dbReference type="EMBL" id="CP012600">
    <property type="protein sequence ID" value="ALC82514.1"/>
    <property type="molecule type" value="Genomic_DNA"/>
</dbReference>
<gene>
    <name evidence="2" type="ORF">AM592_13675</name>
</gene>
<dbReference type="OrthoDB" id="9771073at2"/>
<accession>A0A0M5JM29</accession>
<reference evidence="2 3" key="2">
    <citation type="journal article" date="2016" name="Int. J. Syst. Evol. Microbiol.">
        <title>Bacillus gobiensis sp. nov., isolated from a soil sample.</title>
        <authorList>
            <person name="Liu B."/>
            <person name="Liu G.H."/>
            <person name="Cetin S."/>
            <person name="Schumann P."/>
            <person name="Pan Z.Z."/>
            <person name="Chen Q.Q."/>
        </authorList>
    </citation>
    <scope>NUCLEOTIDE SEQUENCE [LARGE SCALE GENOMIC DNA]</scope>
    <source>
        <strain evidence="2 3">FJAT-4402</strain>
    </source>
</reference>
<dbReference type="Pfam" id="PF01370">
    <property type="entry name" value="Epimerase"/>
    <property type="match status" value="1"/>
</dbReference>
<feature type="domain" description="NAD-dependent epimerase/dehydratase" evidence="1">
    <location>
        <begin position="4"/>
        <end position="227"/>
    </location>
</feature>
<dbReference type="InterPro" id="IPR036291">
    <property type="entry name" value="NAD(P)-bd_dom_sf"/>
</dbReference>
<reference evidence="3" key="1">
    <citation type="submission" date="2015-08" db="EMBL/GenBank/DDBJ databases">
        <title>Genome sequencing project for genomic taxonomy and phylogenomics of Bacillus-like bacteria.</title>
        <authorList>
            <person name="Liu B."/>
            <person name="Wang J."/>
            <person name="Zhu Y."/>
            <person name="Liu G."/>
            <person name="Chen Q."/>
            <person name="Chen Z."/>
            <person name="Lan J."/>
            <person name="Che J."/>
            <person name="Ge C."/>
            <person name="Shi H."/>
            <person name="Pan Z."/>
            <person name="Liu X."/>
        </authorList>
    </citation>
    <scope>NUCLEOTIDE SEQUENCE [LARGE SCALE GENOMIC DNA]</scope>
    <source>
        <strain evidence="3">FJAT-4402</strain>
    </source>
</reference>
<dbReference type="PATRIC" id="fig|1441095.3.peg.3004"/>
<dbReference type="Gene3D" id="3.40.50.720">
    <property type="entry name" value="NAD(P)-binding Rossmann-like Domain"/>
    <property type="match status" value="1"/>
</dbReference>
<dbReference type="Proteomes" id="UP000067625">
    <property type="component" value="Chromosome"/>
</dbReference>
<dbReference type="InterPro" id="IPR001509">
    <property type="entry name" value="Epimerase_deHydtase"/>
</dbReference>
<dbReference type="InterPro" id="IPR050177">
    <property type="entry name" value="Lipid_A_modif_metabolic_enz"/>
</dbReference>
<dbReference type="PANTHER" id="PTHR43245">
    <property type="entry name" value="BIFUNCTIONAL POLYMYXIN RESISTANCE PROTEIN ARNA"/>
    <property type="match status" value="1"/>
</dbReference>